<proteinExistence type="predicted"/>
<dbReference type="AlphaFoldDB" id="A0AA37Q5E0"/>
<gene>
    <name evidence="1" type="ORF">SRL2020028_61880</name>
</gene>
<dbReference type="Proteomes" id="UP001165663">
    <property type="component" value="Unassembled WGS sequence"/>
</dbReference>
<evidence type="ECO:0000313" key="1">
    <source>
        <dbReference type="EMBL" id="GLB86932.1"/>
    </source>
</evidence>
<accession>A0AA37Q5E0</accession>
<name>A0AA37Q5E0_9MYCO</name>
<sequence length="50" mass="5530">MIRVEQLEVLPFTGNHPVAVAVNTTVEEYSSPATAPAKWSSYQPANRWDA</sequence>
<organism evidence="1 2">
    <name type="scientific">Mycobacterium kiyosense</name>
    <dbReference type="NCBI Taxonomy" id="2871094"/>
    <lineage>
        <taxon>Bacteria</taxon>
        <taxon>Bacillati</taxon>
        <taxon>Actinomycetota</taxon>
        <taxon>Actinomycetes</taxon>
        <taxon>Mycobacteriales</taxon>
        <taxon>Mycobacteriaceae</taxon>
        <taxon>Mycobacterium</taxon>
    </lineage>
</organism>
<evidence type="ECO:0000313" key="2">
    <source>
        <dbReference type="Proteomes" id="UP001165663"/>
    </source>
</evidence>
<dbReference type="RefSeq" id="WP_023870505.1">
    <property type="nucleotide sequence ID" value="NZ_BRXE01000221.1"/>
</dbReference>
<protein>
    <submittedName>
        <fullName evidence="1">Uncharacterized protein</fullName>
    </submittedName>
</protein>
<comment type="caution">
    <text evidence="1">The sequence shown here is derived from an EMBL/GenBank/DDBJ whole genome shotgun (WGS) entry which is preliminary data.</text>
</comment>
<dbReference type="EMBL" id="BRXE01000221">
    <property type="protein sequence ID" value="GLB86932.1"/>
    <property type="molecule type" value="Genomic_DNA"/>
</dbReference>
<reference evidence="1" key="1">
    <citation type="submission" date="2022-07" db="EMBL/GenBank/DDBJ databases">
        <title>Mycobacterium kiyosense sp. nov., scotochromogenic slow-glowing species isolated from respiratory specimens.</title>
        <authorList>
            <person name="Fukano H."/>
            <person name="Kazumi Y."/>
            <person name="Sakagami N."/>
            <person name="Ato M."/>
            <person name="Mitarai S."/>
            <person name="Hoshino Y."/>
        </authorList>
    </citation>
    <scope>NUCLEOTIDE SEQUENCE</scope>
    <source>
        <strain evidence="1">SRL2020-028</strain>
    </source>
</reference>